<evidence type="ECO:0000256" key="3">
    <source>
        <dbReference type="ARBA" id="ARBA00023125"/>
    </source>
</evidence>
<evidence type="ECO:0000256" key="4">
    <source>
        <dbReference type="ARBA" id="ARBA00023163"/>
    </source>
</evidence>
<protein>
    <submittedName>
        <fullName evidence="6">LacI family transcriptional regulator</fullName>
    </submittedName>
</protein>
<comment type="caution">
    <text evidence="6">The sequence shown here is derived from an EMBL/GenBank/DDBJ whole genome shotgun (WGS) entry which is preliminary data.</text>
</comment>
<accession>A0A6A1TJ43</accession>
<proteinExistence type="predicted"/>
<keyword evidence="3" id="KW-0238">DNA-binding</keyword>
<gene>
    <name evidence="6" type="ORF">F4V91_28425</name>
</gene>
<dbReference type="Proteomes" id="UP000386575">
    <property type="component" value="Unassembled WGS sequence"/>
</dbReference>
<dbReference type="GO" id="GO:0003700">
    <property type="term" value="F:DNA-binding transcription factor activity"/>
    <property type="evidence" value="ECO:0007669"/>
    <property type="project" value="TreeGrafter"/>
</dbReference>
<dbReference type="CDD" id="cd01392">
    <property type="entry name" value="HTH_LacI"/>
    <property type="match status" value="1"/>
</dbReference>
<dbReference type="SUPFAM" id="SSF53822">
    <property type="entry name" value="Periplasmic binding protein-like I"/>
    <property type="match status" value="1"/>
</dbReference>
<keyword evidence="2" id="KW-0805">Transcription regulation</keyword>
<evidence type="ECO:0000256" key="2">
    <source>
        <dbReference type="ARBA" id="ARBA00023015"/>
    </source>
</evidence>
<dbReference type="Gene3D" id="1.10.260.40">
    <property type="entry name" value="lambda repressor-like DNA-binding domains"/>
    <property type="match status" value="1"/>
</dbReference>
<evidence type="ECO:0000313" key="7">
    <source>
        <dbReference type="Proteomes" id="UP000386575"/>
    </source>
</evidence>
<reference evidence="6 7" key="1">
    <citation type="submission" date="2019-09" db="EMBL/GenBank/DDBJ databases">
        <title>Genome sequencing of Ng87 strain.</title>
        <authorList>
            <person name="Karasev E.S."/>
            <person name="Andronov E."/>
        </authorList>
    </citation>
    <scope>NUCLEOTIDE SEQUENCE [LARGE SCALE GENOMIC DNA]</scope>
    <source>
        <strain evidence="6 7">Ng87</strain>
    </source>
</reference>
<dbReference type="InterPro" id="IPR000843">
    <property type="entry name" value="HTH_LacI"/>
</dbReference>
<dbReference type="InterPro" id="IPR010982">
    <property type="entry name" value="Lambda_DNA-bd_dom_sf"/>
</dbReference>
<dbReference type="GO" id="GO:0000976">
    <property type="term" value="F:transcription cis-regulatory region binding"/>
    <property type="evidence" value="ECO:0007669"/>
    <property type="project" value="TreeGrafter"/>
</dbReference>
<sequence length="373" mass="40457">MTCTNSVGHCLLVSSASKTRLKSKEILLKAKIGLKDVALDAGVSLSTASHVLNGTAPISIEVRERVLNSAQRLGYLEKRRSRATIATLRTILLAITSDAAPHSDVNLVSWTMLNSLRQECERLSIRIVPFVSAGSRIDGSEVRRLAQAENVDGIVILNDDRPELIRAIAAGRTPLVILNGEDPSMLVDTVTGENRFGARQGTEHLLSLGHRRILHLTWKGRTTIRRRYDGYADAHLSAGLAISPEMIVEAEGYEPHQGEQAIRQLLSEDSSLRGATAIFCAADNLALGCLRALAAFGMRVPEEMSVLGFDDIVPGEFSTPPLSTVQLPTDRLGAAAISLLEQRLVANDPLRPAYRLELGCKLVLRGSVAPPRR</sequence>
<dbReference type="CDD" id="cd06267">
    <property type="entry name" value="PBP1_LacI_sugar_binding-like"/>
    <property type="match status" value="1"/>
</dbReference>
<feature type="domain" description="HTH lacI-type" evidence="5">
    <location>
        <begin position="32"/>
        <end position="86"/>
    </location>
</feature>
<keyword evidence="1" id="KW-0678">Repressor</keyword>
<dbReference type="Pfam" id="PF13377">
    <property type="entry name" value="Peripla_BP_3"/>
    <property type="match status" value="1"/>
</dbReference>
<dbReference type="SUPFAM" id="SSF47413">
    <property type="entry name" value="lambda repressor-like DNA-binding domains"/>
    <property type="match status" value="1"/>
</dbReference>
<dbReference type="InterPro" id="IPR046335">
    <property type="entry name" value="LacI/GalR-like_sensor"/>
</dbReference>
<dbReference type="SMART" id="SM00354">
    <property type="entry name" value="HTH_LACI"/>
    <property type="match status" value="1"/>
</dbReference>
<dbReference type="PANTHER" id="PTHR30146:SF148">
    <property type="entry name" value="HTH-TYPE TRANSCRIPTIONAL REPRESSOR PURR-RELATED"/>
    <property type="match status" value="1"/>
</dbReference>
<keyword evidence="4" id="KW-0804">Transcription</keyword>
<dbReference type="PROSITE" id="PS50932">
    <property type="entry name" value="HTH_LACI_2"/>
    <property type="match status" value="1"/>
</dbReference>
<dbReference type="PROSITE" id="PS00356">
    <property type="entry name" value="HTH_LACI_1"/>
    <property type="match status" value="1"/>
</dbReference>
<dbReference type="Gene3D" id="3.40.50.2300">
    <property type="match status" value="2"/>
</dbReference>
<dbReference type="AlphaFoldDB" id="A0A6A1TJ43"/>
<dbReference type="PANTHER" id="PTHR30146">
    <property type="entry name" value="LACI-RELATED TRANSCRIPTIONAL REPRESSOR"/>
    <property type="match status" value="1"/>
</dbReference>
<organism evidence="6 7">
    <name type="scientific">Neorhizobium galegae</name>
    <name type="common">Rhizobium galegae</name>
    <dbReference type="NCBI Taxonomy" id="399"/>
    <lineage>
        <taxon>Bacteria</taxon>
        <taxon>Pseudomonadati</taxon>
        <taxon>Pseudomonadota</taxon>
        <taxon>Alphaproteobacteria</taxon>
        <taxon>Hyphomicrobiales</taxon>
        <taxon>Rhizobiaceae</taxon>
        <taxon>Rhizobium/Agrobacterium group</taxon>
        <taxon>Neorhizobium</taxon>
    </lineage>
</organism>
<evidence type="ECO:0000259" key="5">
    <source>
        <dbReference type="PROSITE" id="PS50932"/>
    </source>
</evidence>
<name>A0A6A1TJ43_NEOGA</name>
<evidence type="ECO:0000313" key="6">
    <source>
        <dbReference type="EMBL" id="KAB1084033.1"/>
    </source>
</evidence>
<dbReference type="EMBL" id="VZUL01000003">
    <property type="protein sequence ID" value="KAB1084033.1"/>
    <property type="molecule type" value="Genomic_DNA"/>
</dbReference>
<dbReference type="InterPro" id="IPR028082">
    <property type="entry name" value="Peripla_BP_I"/>
</dbReference>
<dbReference type="Pfam" id="PF00356">
    <property type="entry name" value="LacI"/>
    <property type="match status" value="1"/>
</dbReference>
<evidence type="ECO:0000256" key="1">
    <source>
        <dbReference type="ARBA" id="ARBA00022491"/>
    </source>
</evidence>